<proteinExistence type="predicted"/>
<protein>
    <submittedName>
        <fullName evidence="3">Response regulator</fullName>
    </submittedName>
</protein>
<dbReference type="RefSeq" id="WP_237875280.1">
    <property type="nucleotide sequence ID" value="NZ_JAKLTR010000015.1"/>
</dbReference>
<comment type="caution">
    <text evidence="3">The sequence shown here is derived from an EMBL/GenBank/DDBJ whole genome shotgun (WGS) entry which is preliminary data.</text>
</comment>
<dbReference type="InterPro" id="IPR001789">
    <property type="entry name" value="Sig_transdc_resp-reg_receiver"/>
</dbReference>
<dbReference type="Pfam" id="PF00072">
    <property type="entry name" value="Response_reg"/>
    <property type="match status" value="1"/>
</dbReference>
<dbReference type="Proteomes" id="UP001165367">
    <property type="component" value="Unassembled WGS sequence"/>
</dbReference>
<sequence>MIRTIWLCKNELFASSISPLLRAYGISIVTVTDPEKVYPYIEAIEADLIIMDANWNKDDHWGVSFLAELHQRIPSLKAIFVTTTFQFKLCSKLEEAGAMGYFYRNSGNVENIVHCIRQVHSGAVCFGEIDPALGEMPEEKVKRA</sequence>
<evidence type="ECO:0000313" key="3">
    <source>
        <dbReference type="EMBL" id="MCG2616743.1"/>
    </source>
</evidence>
<evidence type="ECO:0000313" key="4">
    <source>
        <dbReference type="Proteomes" id="UP001165367"/>
    </source>
</evidence>
<gene>
    <name evidence="3" type="ORF">LZZ85_20760</name>
</gene>
<dbReference type="EMBL" id="JAKLTR010000015">
    <property type="protein sequence ID" value="MCG2616743.1"/>
    <property type="molecule type" value="Genomic_DNA"/>
</dbReference>
<dbReference type="SUPFAM" id="SSF52172">
    <property type="entry name" value="CheY-like"/>
    <property type="match status" value="1"/>
</dbReference>
<evidence type="ECO:0000256" key="1">
    <source>
        <dbReference type="PROSITE-ProRule" id="PRU00169"/>
    </source>
</evidence>
<name>A0ABS9KWQ8_9BACT</name>
<dbReference type="PROSITE" id="PS50110">
    <property type="entry name" value="RESPONSE_REGULATORY"/>
    <property type="match status" value="1"/>
</dbReference>
<feature type="domain" description="Response regulatory" evidence="2">
    <location>
        <begin position="3"/>
        <end position="119"/>
    </location>
</feature>
<dbReference type="InterPro" id="IPR011006">
    <property type="entry name" value="CheY-like_superfamily"/>
</dbReference>
<keyword evidence="4" id="KW-1185">Reference proteome</keyword>
<keyword evidence="1" id="KW-0597">Phosphoprotein</keyword>
<reference evidence="3" key="1">
    <citation type="submission" date="2022-01" db="EMBL/GenBank/DDBJ databases">
        <authorList>
            <person name="Jo J.-H."/>
            <person name="Im W.-T."/>
        </authorList>
    </citation>
    <scope>NUCLEOTIDE SEQUENCE</scope>
    <source>
        <strain evidence="3">NA20</strain>
    </source>
</reference>
<dbReference type="Gene3D" id="3.40.50.2300">
    <property type="match status" value="1"/>
</dbReference>
<accession>A0ABS9KWQ8</accession>
<feature type="modified residue" description="4-aspartylphosphate" evidence="1">
    <location>
        <position position="52"/>
    </location>
</feature>
<evidence type="ECO:0000259" key="2">
    <source>
        <dbReference type="PROSITE" id="PS50110"/>
    </source>
</evidence>
<organism evidence="3 4">
    <name type="scientific">Terrimonas ginsenosidimutans</name>
    <dbReference type="NCBI Taxonomy" id="2908004"/>
    <lineage>
        <taxon>Bacteria</taxon>
        <taxon>Pseudomonadati</taxon>
        <taxon>Bacteroidota</taxon>
        <taxon>Chitinophagia</taxon>
        <taxon>Chitinophagales</taxon>
        <taxon>Chitinophagaceae</taxon>
        <taxon>Terrimonas</taxon>
    </lineage>
</organism>